<dbReference type="Proteomes" id="UP000277204">
    <property type="component" value="Unassembled WGS sequence"/>
</dbReference>
<dbReference type="GO" id="GO:0005681">
    <property type="term" value="C:spliceosomal complex"/>
    <property type="evidence" value="ECO:0007669"/>
    <property type="project" value="TreeGrafter"/>
</dbReference>
<feature type="region of interest" description="Disordered" evidence="1">
    <location>
        <begin position="142"/>
        <end position="201"/>
    </location>
</feature>
<gene>
    <name evidence="3" type="ORF">SMRZ_LOCUS25144</name>
</gene>
<dbReference type="InterPro" id="IPR045609">
    <property type="entry name" value="DUF6451"/>
</dbReference>
<dbReference type="EMBL" id="UZAI01021008">
    <property type="protein sequence ID" value="VDP54096.1"/>
    <property type="molecule type" value="Genomic_DNA"/>
</dbReference>
<evidence type="ECO:0000313" key="3">
    <source>
        <dbReference type="EMBL" id="VDP54096.1"/>
    </source>
</evidence>
<name>A0A3P8IFD2_9TREM</name>
<reference evidence="3 4" key="1">
    <citation type="submission" date="2018-11" db="EMBL/GenBank/DDBJ databases">
        <authorList>
            <consortium name="Pathogen Informatics"/>
        </authorList>
    </citation>
    <scope>NUCLEOTIDE SEQUENCE [LARGE SCALE GENOMIC DNA]</scope>
    <source>
        <strain evidence="3 4">Zambia</strain>
    </source>
</reference>
<feature type="compositionally biased region" description="Basic and acidic residues" evidence="1">
    <location>
        <begin position="252"/>
        <end position="262"/>
    </location>
</feature>
<evidence type="ECO:0000259" key="2">
    <source>
        <dbReference type="Pfam" id="PF20049"/>
    </source>
</evidence>
<sequence length="353" mass="40180">MGSIIDEHGGYHADVKARIGKARAAYLQLKNIWNSKQLSTNTKVNIFYTNVKKALLYGAETWRTTKAIIQKKQVFINSCLCKILRIRWPDTISNNLLWEIIYLFILTHRYWYKEGIWGEIKPDSIEGRNREEAPEVNITHIEESTKLHCKRSPHMESSRPKEKRKIKEHITPGNGDRHEKSEQELDGTKEEGPGQSGLENDQNQVDEYKAREAEQLLLKSNHNSDSDPPGSKSTRYEQSTLSDSNGKTSNISKEDKPLKCEPNRPSGSISWLRPKLIVRCLDRNYCGGKYNKEKLIIISIDGSRCSCKTKSGQIIEGLPIKYLQTIIPHETNSVLMIVNGERSGQDSMLALAS</sequence>
<proteinExistence type="predicted"/>
<feature type="domain" description="DUF6451" evidence="2">
    <location>
        <begin position="25"/>
        <end position="57"/>
    </location>
</feature>
<organism evidence="3 4">
    <name type="scientific">Schistosoma margrebowiei</name>
    <dbReference type="NCBI Taxonomy" id="48269"/>
    <lineage>
        <taxon>Eukaryota</taxon>
        <taxon>Metazoa</taxon>
        <taxon>Spiralia</taxon>
        <taxon>Lophotrochozoa</taxon>
        <taxon>Platyhelminthes</taxon>
        <taxon>Trematoda</taxon>
        <taxon>Digenea</taxon>
        <taxon>Strigeidida</taxon>
        <taxon>Schistosomatoidea</taxon>
        <taxon>Schistosomatidae</taxon>
        <taxon>Schistosoma</taxon>
    </lineage>
</organism>
<dbReference type="Pfam" id="PF20049">
    <property type="entry name" value="DUF6451"/>
    <property type="match status" value="1"/>
</dbReference>
<dbReference type="GO" id="GO:0000398">
    <property type="term" value="P:mRNA splicing, via spliceosome"/>
    <property type="evidence" value="ECO:0007669"/>
    <property type="project" value="InterPro"/>
</dbReference>
<dbReference type="AlphaFoldDB" id="A0A3P8IFD2"/>
<feature type="region of interest" description="Disordered" evidence="1">
    <location>
        <begin position="219"/>
        <end position="265"/>
    </location>
</feature>
<feature type="compositionally biased region" description="Basic and acidic residues" evidence="1">
    <location>
        <begin position="175"/>
        <end position="192"/>
    </location>
</feature>
<dbReference type="PANTHER" id="PTHR15818:SF2">
    <property type="entry name" value="G-PATCH DOMAIN AND KOW MOTIFS-CONTAINING PROTEIN"/>
    <property type="match status" value="1"/>
</dbReference>
<dbReference type="InterPro" id="IPR045166">
    <property type="entry name" value="Spp2-like"/>
</dbReference>
<evidence type="ECO:0000256" key="1">
    <source>
        <dbReference type="SAM" id="MobiDB-lite"/>
    </source>
</evidence>
<protein>
    <recommendedName>
        <fullName evidence="2">DUF6451 domain-containing protein</fullName>
    </recommendedName>
</protein>
<keyword evidence="4" id="KW-1185">Reference proteome</keyword>
<accession>A0A3P8IFD2</accession>
<dbReference type="PANTHER" id="PTHR15818">
    <property type="entry name" value="G PATCH AND KOW-CONTAINING"/>
    <property type="match status" value="1"/>
</dbReference>
<evidence type="ECO:0000313" key="4">
    <source>
        <dbReference type="Proteomes" id="UP000277204"/>
    </source>
</evidence>
<feature type="compositionally biased region" description="Polar residues" evidence="1">
    <location>
        <begin position="231"/>
        <end position="251"/>
    </location>
</feature>